<dbReference type="GO" id="GO:0006355">
    <property type="term" value="P:regulation of DNA-templated transcription"/>
    <property type="evidence" value="ECO:0007669"/>
    <property type="project" value="TreeGrafter"/>
</dbReference>
<dbReference type="PANTHER" id="PTHR48111">
    <property type="entry name" value="REGULATOR OF RPOS"/>
    <property type="match status" value="1"/>
</dbReference>
<proteinExistence type="predicted"/>
<dbReference type="EMBL" id="BOOG01000097">
    <property type="protein sequence ID" value="GIH73482.1"/>
    <property type="molecule type" value="Genomic_DNA"/>
</dbReference>
<protein>
    <recommendedName>
        <fullName evidence="7">Response regulatory domain-containing protein</fullName>
    </recommendedName>
</protein>
<keyword evidence="1 6" id="KW-0597">Phosphoprotein</keyword>
<dbReference type="GO" id="GO:0000976">
    <property type="term" value="F:transcription cis-regulatory region binding"/>
    <property type="evidence" value="ECO:0007669"/>
    <property type="project" value="TreeGrafter"/>
</dbReference>
<dbReference type="AlphaFoldDB" id="A0A8J3RGJ8"/>
<dbReference type="GO" id="GO:0032993">
    <property type="term" value="C:protein-DNA complex"/>
    <property type="evidence" value="ECO:0007669"/>
    <property type="project" value="TreeGrafter"/>
</dbReference>
<dbReference type="CDD" id="cd00156">
    <property type="entry name" value="REC"/>
    <property type="match status" value="1"/>
</dbReference>
<keyword evidence="3" id="KW-0805">Transcription regulation</keyword>
<sequence length="392" mass="42765">MADDQGDVARTLCNALKRAGAHLKYATDGRSALDQISSNVFDLVLIDMKMPPDEWGGLWLLQQLQSNGYRLPSLVLSGEGSKQQVIEALRLGTADWIVKDQAGEELLPRCGKLLTDRLAESLDYACGYLPTPVAYRFARYVRMTDPEKKVIEGLHALESVLRFIAILGLSTTPARPLRAITAGRLAAPSMGTWFDMCTALADSATETAARYAAELLSWVAPERSDRSVIQDLVTLRNSIAHGRGEPSSAQAECLDGVLRRFAHRASSLWRAELIVPTSMTYDGSSYDINVCTLRGVGKPVPGTIKLTVPVISGNVFIVSEAFVPFSLAPWLVIDMNGLDDLRCLQFDGLQRGKAGIVSDTPFKYSDTAGGDYLSPVAHPEGRWETLAPWANH</sequence>
<dbReference type="GO" id="GO:0005829">
    <property type="term" value="C:cytosol"/>
    <property type="evidence" value="ECO:0007669"/>
    <property type="project" value="TreeGrafter"/>
</dbReference>
<dbReference type="InterPro" id="IPR039420">
    <property type="entry name" value="WalR-like"/>
</dbReference>
<feature type="modified residue" description="4-aspartylphosphate" evidence="6">
    <location>
        <position position="47"/>
    </location>
</feature>
<dbReference type="InterPro" id="IPR011006">
    <property type="entry name" value="CheY-like_superfamily"/>
</dbReference>
<keyword evidence="2" id="KW-0902">Two-component regulatory system</keyword>
<dbReference type="InterPro" id="IPR001789">
    <property type="entry name" value="Sig_transdc_resp-reg_receiver"/>
</dbReference>
<accession>A0A8J3RGJ8</accession>
<evidence type="ECO:0000256" key="1">
    <source>
        <dbReference type="ARBA" id="ARBA00022553"/>
    </source>
</evidence>
<keyword evidence="5" id="KW-0804">Transcription</keyword>
<dbReference type="GO" id="GO:0000156">
    <property type="term" value="F:phosphorelay response regulator activity"/>
    <property type="evidence" value="ECO:0007669"/>
    <property type="project" value="TreeGrafter"/>
</dbReference>
<dbReference type="Gene3D" id="3.40.50.2300">
    <property type="match status" value="1"/>
</dbReference>
<dbReference type="SUPFAM" id="SSF52172">
    <property type="entry name" value="CheY-like"/>
    <property type="match status" value="1"/>
</dbReference>
<evidence type="ECO:0000313" key="9">
    <source>
        <dbReference type="Proteomes" id="UP000610966"/>
    </source>
</evidence>
<feature type="domain" description="Response regulatory" evidence="7">
    <location>
        <begin position="1"/>
        <end position="114"/>
    </location>
</feature>
<dbReference type="Pfam" id="PF00072">
    <property type="entry name" value="Response_reg"/>
    <property type="match status" value="1"/>
</dbReference>
<evidence type="ECO:0000259" key="7">
    <source>
        <dbReference type="PROSITE" id="PS50110"/>
    </source>
</evidence>
<evidence type="ECO:0000256" key="4">
    <source>
        <dbReference type="ARBA" id="ARBA00023125"/>
    </source>
</evidence>
<keyword evidence="9" id="KW-1185">Reference proteome</keyword>
<dbReference type="PANTHER" id="PTHR48111:SF1">
    <property type="entry name" value="TWO-COMPONENT RESPONSE REGULATOR ORR33"/>
    <property type="match status" value="1"/>
</dbReference>
<evidence type="ECO:0000256" key="5">
    <source>
        <dbReference type="ARBA" id="ARBA00023163"/>
    </source>
</evidence>
<dbReference type="SMART" id="SM00448">
    <property type="entry name" value="REC"/>
    <property type="match status" value="1"/>
</dbReference>
<name>A0A8J3RGJ8_9ACTN</name>
<evidence type="ECO:0000256" key="3">
    <source>
        <dbReference type="ARBA" id="ARBA00023015"/>
    </source>
</evidence>
<evidence type="ECO:0000256" key="2">
    <source>
        <dbReference type="ARBA" id="ARBA00023012"/>
    </source>
</evidence>
<keyword evidence="4" id="KW-0238">DNA-binding</keyword>
<dbReference type="PROSITE" id="PS50110">
    <property type="entry name" value="RESPONSE_REGULATORY"/>
    <property type="match status" value="1"/>
</dbReference>
<reference evidence="8" key="1">
    <citation type="submission" date="2021-01" db="EMBL/GenBank/DDBJ databases">
        <title>Whole genome shotgun sequence of Sphaerimonospora thailandensis NBRC 107569.</title>
        <authorList>
            <person name="Komaki H."/>
            <person name="Tamura T."/>
        </authorList>
    </citation>
    <scope>NUCLEOTIDE SEQUENCE</scope>
    <source>
        <strain evidence="8">NBRC 107569</strain>
    </source>
</reference>
<gene>
    <name evidence="8" type="ORF">Mth01_57350</name>
</gene>
<dbReference type="Proteomes" id="UP000610966">
    <property type="component" value="Unassembled WGS sequence"/>
</dbReference>
<evidence type="ECO:0000256" key="6">
    <source>
        <dbReference type="PROSITE-ProRule" id="PRU00169"/>
    </source>
</evidence>
<comment type="caution">
    <text evidence="8">The sequence shown here is derived from an EMBL/GenBank/DDBJ whole genome shotgun (WGS) entry which is preliminary data.</text>
</comment>
<organism evidence="8 9">
    <name type="scientific">Sphaerimonospora thailandensis</name>
    <dbReference type="NCBI Taxonomy" id="795644"/>
    <lineage>
        <taxon>Bacteria</taxon>
        <taxon>Bacillati</taxon>
        <taxon>Actinomycetota</taxon>
        <taxon>Actinomycetes</taxon>
        <taxon>Streptosporangiales</taxon>
        <taxon>Streptosporangiaceae</taxon>
        <taxon>Sphaerimonospora</taxon>
    </lineage>
</organism>
<evidence type="ECO:0000313" key="8">
    <source>
        <dbReference type="EMBL" id="GIH73482.1"/>
    </source>
</evidence>